<dbReference type="EMBL" id="CP093362">
    <property type="protein sequence ID" value="UQS85116.1"/>
    <property type="molecule type" value="Genomic_DNA"/>
</dbReference>
<name>A0ABY4PI22_9LACO</name>
<sequence>MTKRNFKKYILILTISLIIFVSFINTKNQRQVIKKVNPDNQTEFIWK</sequence>
<accession>A0ABY4PI22</accession>
<reference evidence="1 2" key="1">
    <citation type="journal article" date="2022" name="Int. J. Syst. Evol. Microbiol.">
        <title>Apilactobacillus apisilvae sp. nov., Nicolia spurrieriana gen. nov. sp. nov., Bombilactobacillus folatiphilus sp. nov. and Bombilactobacillus thymidiniphilus sp. nov., four new lactic acid bacterial isolates from stingless bees Tetragonula carbonaria and Austroplebeia australis.</title>
        <authorList>
            <person name="Oliphant S.A."/>
            <person name="Watson-Haigh N.S."/>
            <person name="Sumby K.M."/>
            <person name="Gardner J."/>
            <person name="Groom S."/>
            <person name="Jiranek V."/>
        </authorList>
    </citation>
    <scope>NUCLEOTIDE SEQUENCE [LARGE SCALE GENOMIC DNA]</scope>
    <source>
        <strain evidence="1 2">SG5_A10</strain>
    </source>
</reference>
<keyword evidence="2" id="KW-1185">Reference proteome</keyword>
<evidence type="ECO:0000313" key="2">
    <source>
        <dbReference type="Proteomes" id="UP000831859"/>
    </source>
</evidence>
<proteinExistence type="predicted"/>
<protein>
    <submittedName>
        <fullName evidence="1">Uncharacterized protein</fullName>
    </submittedName>
</protein>
<gene>
    <name evidence="1" type="ORF">MOO46_00480</name>
</gene>
<organism evidence="1 2">
    <name type="scientific">Apilactobacillus apisilvae</name>
    <dbReference type="NCBI Taxonomy" id="2923364"/>
    <lineage>
        <taxon>Bacteria</taxon>
        <taxon>Bacillati</taxon>
        <taxon>Bacillota</taxon>
        <taxon>Bacilli</taxon>
        <taxon>Lactobacillales</taxon>
        <taxon>Lactobacillaceae</taxon>
        <taxon>Apilactobacillus</taxon>
    </lineage>
</organism>
<dbReference type="RefSeq" id="WP_249511095.1">
    <property type="nucleotide sequence ID" value="NZ_CP093362.1"/>
</dbReference>
<evidence type="ECO:0000313" key="1">
    <source>
        <dbReference type="EMBL" id="UQS85116.1"/>
    </source>
</evidence>
<dbReference type="Proteomes" id="UP000831859">
    <property type="component" value="Chromosome"/>
</dbReference>